<dbReference type="AlphaFoldDB" id="A0A175YA85"/>
<dbReference type="Proteomes" id="UP000077755">
    <property type="component" value="Chromosome 3"/>
</dbReference>
<dbReference type="Gramene" id="KZM80337">
    <property type="protein sequence ID" value="KZM80337"/>
    <property type="gene ID" value="DCAR_031759"/>
</dbReference>
<reference evidence="1" key="2">
    <citation type="submission" date="2022-03" db="EMBL/GenBank/DDBJ databases">
        <title>Draft title - Genomic analysis of global carrot germplasm unveils the trajectory of domestication and the origin of high carotenoid orange carrot.</title>
        <authorList>
            <person name="Iorizzo M."/>
            <person name="Ellison S."/>
            <person name="Senalik D."/>
            <person name="Macko-Podgorni A."/>
            <person name="Grzebelus D."/>
            <person name="Bostan H."/>
            <person name="Rolling W."/>
            <person name="Curaba J."/>
            <person name="Simon P."/>
        </authorList>
    </citation>
    <scope>NUCLEOTIDE SEQUENCE</scope>
    <source>
        <tissue evidence="1">Leaf</tissue>
    </source>
</reference>
<name>A0A175YA85_DAUCS</name>
<reference evidence="1" key="1">
    <citation type="journal article" date="2016" name="Nat. Genet.">
        <title>A high-quality carrot genome assembly provides new insights into carotenoid accumulation and asterid genome evolution.</title>
        <authorList>
            <person name="Iorizzo M."/>
            <person name="Ellison S."/>
            <person name="Senalik D."/>
            <person name="Zeng P."/>
            <person name="Satapoomin P."/>
            <person name="Huang J."/>
            <person name="Bowman M."/>
            <person name="Iovene M."/>
            <person name="Sanseverino W."/>
            <person name="Cavagnaro P."/>
            <person name="Yildiz M."/>
            <person name="Macko-Podgorni A."/>
            <person name="Moranska E."/>
            <person name="Grzebelus E."/>
            <person name="Grzebelus D."/>
            <person name="Ashrafi H."/>
            <person name="Zheng Z."/>
            <person name="Cheng S."/>
            <person name="Spooner D."/>
            <person name="Van Deynze A."/>
            <person name="Simon P."/>
        </authorList>
    </citation>
    <scope>NUCLEOTIDE SEQUENCE</scope>
    <source>
        <tissue evidence="1">Leaf</tissue>
    </source>
</reference>
<evidence type="ECO:0000313" key="1">
    <source>
        <dbReference type="EMBL" id="WOG92302.1"/>
    </source>
</evidence>
<keyword evidence="2" id="KW-1185">Reference proteome</keyword>
<dbReference type="EMBL" id="CP093345">
    <property type="protein sequence ID" value="WOG92302.1"/>
    <property type="molecule type" value="Genomic_DNA"/>
</dbReference>
<evidence type="ECO:0000313" key="2">
    <source>
        <dbReference type="Proteomes" id="UP000077755"/>
    </source>
</evidence>
<organism evidence="1 2">
    <name type="scientific">Daucus carota subsp. sativus</name>
    <name type="common">Carrot</name>
    <dbReference type="NCBI Taxonomy" id="79200"/>
    <lineage>
        <taxon>Eukaryota</taxon>
        <taxon>Viridiplantae</taxon>
        <taxon>Streptophyta</taxon>
        <taxon>Embryophyta</taxon>
        <taxon>Tracheophyta</taxon>
        <taxon>Spermatophyta</taxon>
        <taxon>Magnoliopsida</taxon>
        <taxon>eudicotyledons</taxon>
        <taxon>Gunneridae</taxon>
        <taxon>Pentapetalae</taxon>
        <taxon>asterids</taxon>
        <taxon>campanulids</taxon>
        <taxon>Apiales</taxon>
        <taxon>Apiaceae</taxon>
        <taxon>Apioideae</taxon>
        <taxon>Scandiceae</taxon>
        <taxon>Daucinae</taxon>
        <taxon>Daucus</taxon>
        <taxon>Daucus sect. Daucus</taxon>
    </lineage>
</organism>
<gene>
    <name evidence="1" type="ORF">DCAR_0311565</name>
</gene>
<accession>A0A175YA85</accession>
<protein>
    <submittedName>
        <fullName evidence="1">Uncharacterized protein</fullName>
    </submittedName>
</protein>
<sequence>MASCIAVASTISVRPKSRQTLAASATPFFNSAALRKSFQSLSVSSRSPRSLVVKASELLLVGHVASDFEAEAVFDQEFINVKLILERKLGWELLISLNSRKLDETTKSLETELIQSRTSQTARSKPVLEKIVTASKAKEAFVFIGINTTSSSKKRHDSVRETWMPTESRRFSNRVS</sequence>
<proteinExistence type="predicted"/>